<dbReference type="SMART" id="SM00320">
    <property type="entry name" value="WD40"/>
    <property type="match status" value="5"/>
</dbReference>
<evidence type="ECO:0000313" key="6">
    <source>
        <dbReference type="Proteomes" id="UP000794436"/>
    </source>
</evidence>
<evidence type="ECO:0000256" key="4">
    <source>
        <dbReference type="SAM" id="SignalP"/>
    </source>
</evidence>
<dbReference type="InterPro" id="IPR036322">
    <property type="entry name" value="WD40_repeat_dom_sf"/>
</dbReference>
<evidence type="ECO:0000256" key="2">
    <source>
        <dbReference type="ARBA" id="ARBA00022737"/>
    </source>
</evidence>
<dbReference type="PROSITE" id="PS50082">
    <property type="entry name" value="WD_REPEATS_2"/>
    <property type="match status" value="2"/>
</dbReference>
<dbReference type="AlphaFoldDB" id="A0A8K1C418"/>
<reference evidence="5" key="1">
    <citation type="submission" date="2019-03" db="EMBL/GenBank/DDBJ databases">
        <title>Long read genome sequence of the mycoparasitic Pythium oligandrum ATCC 38472 isolated from sugarbeet rhizosphere.</title>
        <authorList>
            <person name="Gaulin E."/>
        </authorList>
    </citation>
    <scope>NUCLEOTIDE SEQUENCE</scope>
    <source>
        <strain evidence="5">ATCC 38472_TT</strain>
    </source>
</reference>
<dbReference type="PROSITE" id="PS00678">
    <property type="entry name" value="WD_REPEATS_1"/>
    <property type="match status" value="1"/>
</dbReference>
<keyword evidence="4" id="KW-0732">Signal</keyword>
<proteinExistence type="predicted"/>
<dbReference type="Gene3D" id="2.130.10.10">
    <property type="entry name" value="YVTN repeat-like/Quinoprotein amine dehydrogenase"/>
    <property type="match status" value="2"/>
</dbReference>
<dbReference type="InterPro" id="IPR015943">
    <property type="entry name" value="WD40/YVTN_repeat-like_dom_sf"/>
</dbReference>
<evidence type="ECO:0000256" key="3">
    <source>
        <dbReference type="PROSITE-ProRule" id="PRU00221"/>
    </source>
</evidence>
<feature type="chain" id="PRO_5035433091" evidence="4">
    <location>
        <begin position="18"/>
        <end position="406"/>
    </location>
</feature>
<feature type="repeat" description="WD" evidence="3">
    <location>
        <begin position="87"/>
        <end position="118"/>
    </location>
</feature>
<dbReference type="PANTHER" id="PTHR44321:SF1">
    <property type="entry name" value="TRANSDUCIN BETA-LIKE PROTEIN 2"/>
    <property type="match status" value="1"/>
</dbReference>
<evidence type="ECO:0000256" key="1">
    <source>
        <dbReference type="ARBA" id="ARBA00022574"/>
    </source>
</evidence>
<dbReference type="InterPro" id="IPR042410">
    <property type="entry name" value="WBSCR13"/>
</dbReference>
<organism evidence="5 6">
    <name type="scientific">Pythium oligandrum</name>
    <name type="common">Mycoparasitic fungus</name>
    <dbReference type="NCBI Taxonomy" id="41045"/>
    <lineage>
        <taxon>Eukaryota</taxon>
        <taxon>Sar</taxon>
        <taxon>Stramenopiles</taxon>
        <taxon>Oomycota</taxon>
        <taxon>Peronosporomycetes</taxon>
        <taxon>Pythiales</taxon>
        <taxon>Pythiaceae</taxon>
        <taxon>Pythium</taxon>
    </lineage>
</organism>
<dbReference type="InterPro" id="IPR019775">
    <property type="entry name" value="WD40_repeat_CS"/>
</dbReference>
<evidence type="ECO:0000313" key="5">
    <source>
        <dbReference type="EMBL" id="TMW56043.1"/>
    </source>
</evidence>
<dbReference type="Proteomes" id="UP000794436">
    <property type="component" value="Unassembled WGS sequence"/>
</dbReference>
<dbReference type="PROSITE" id="PS50294">
    <property type="entry name" value="WD_REPEATS_REGION"/>
    <property type="match status" value="2"/>
</dbReference>
<sequence length="406" mass="45383">MDILLVLLALVLGLAGAYYMYDQQQKQQAAEAARLAKIKEQEELEKLQKKPKPKRVDITAELKKKQAAGDAQHEHIADDHPWLRHILKGHKYGITAAAYSPNGRFIATSSTDRTVRIYLREALTDPKARPQQISLEYDHVTAMNFSSDGRTLILATVNGNIKLYQKLKAKPELVTEFAVAHKTDVHSVLMNDIGKWATIVTCASDADTDVKFWSTDGTLLQVVNTNQVTNYHCLGSRDNRYIAVAAYTPEVKILEITREKNGTFKKAHKIMSLQGHRTGVMDLAFNGSDTQPVNRVVTTCKDGSLRLWDINVRYALQEDPKVVKSFSPSSQKAFHSLDMEANAKVIVAARERDLVFLNAANGNEFAVIEHAFEDTIKRVMFSPSGDEVLVLGKNAKHIKIYKTPAL</sequence>
<comment type="caution">
    <text evidence="5">The sequence shown here is derived from an EMBL/GenBank/DDBJ whole genome shotgun (WGS) entry which is preliminary data.</text>
</comment>
<gene>
    <name evidence="5" type="ORF">Poli38472_008691</name>
</gene>
<dbReference type="Pfam" id="PF00400">
    <property type="entry name" value="WD40"/>
    <property type="match status" value="2"/>
</dbReference>
<dbReference type="GO" id="GO:0030968">
    <property type="term" value="P:endoplasmic reticulum unfolded protein response"/>
    <property type="evidence" value="ECO:0007669"/>
    <property type="project" value="TreeGrafter"/>
</dbReference>
<dbReference type="EMBL" id="SPLM01000146">
    <property type="protein sequence ID" value="TMW56043.1"/>
    <property type="molecule type" value="Genomic_DNA"/>
</dbReference>
<keyword evidence="2" id="KW-0677">Repeat</keyword>
<keyword evidence="6" id="KW-1185">Reference proteome</keyword>
<dbReference type="InterPro" id="IPR001680">
    <property type="entry name" value="WD40_rpt"/>
</dbReference>
<dbReference type="OrthoDB" id="346371at2759"/>
<dbReference type="PANTHER" id="PTHR44321">
    <property type="entry name" value="TRANSDUCIN BETA-LIKE PROTEIN 2"/>
    <property type="match status" value="1"/>
</dbReference>
<feature type="signal peptide" evidence="4">
    <location>
        <begin position="1"/>
        <end position="17"/>
    </location>
</feature>
<dbReference type="GO" id="GO:0005783">
    <property type="term" value="C:endoplasmic reticulum"/>
    <property type="evidence" value="ECO:0007669"/>
    <property type="project" value="TreeGrafter"/>
</dbReference>
<protein>
    <submittedName>
        <fullName evidence="5">Uncharacterized protein</fullName>
    </submittedName>
</protein>
<feature type="repeat" description="WD" evidence="3">
    <location>
        <begin position="273"/>
        <end position="318"/>
    </location>
</feature>
<name>A0A8K1C418_PYTOL</name>
<dbReference type="SUPFAM" id="SSF50978">
    <property type="entry name" value="WD40 repeat-like"/>
    <property type="match status" value="1"/>
</dbReference>
<keyword evidence="1 3" id="KW-0853">WD repeat</keyword>
<accession>A0A8K1C418</accession>